<feature type="domain" description="Cytochrome c-type biogenesis protein CcmF C-terminal" evidence="13">
    <location>
        <begin position="338"/>
        <end position="639"/>
    </location>
</feature>
<evidence type="ECO:0000256" key="11">
    <source>
        <dbReference type="SAM" id="Phobius"/>
    </source>
</evidence>
<evidence type="ECO:0000256" key="9">
    <source>
        <dbReference type="ARBA" id="ARBA00037230"/>
    </source>
</evidence>
<feature type="transmembrane region" description="Helical" evidence="11">
    <location>
        <begin position="349"/>
        <end position="372"/>
    </location>
</feature>
<accession>A0AA35CL52</accession>
<organism evidence="14 15">
    <name type="scientific">Caldinitratiruptor microaerophilus</name>
    <dbReference type="NCBI Taxonomy" id="671077"/>
    <lineage>
        <taxon>Bacteria</taxon>
        <taxon>Bacillati</taxon>
        <taxon>Bacillota</taxon>
        <taxon>Clostridia</taxon>
        <taxon>Eubacteriales</taxon>
        <taxon>Symbiobacteriaceae</taxon>
        <taxon>Caldinitratiruptor</taxon>
    </lineage>
</organism>
<feature type="transmembrane region" description="Helical" evidence="11">
    <location>
        <begin position="496"/>
        <end position="518"/>
    </location>
</feature>
<keyword evidence="3" id="KW-1003">Cell membrane</keyword>
<feature type="transmembrane region" description="Helical" evidence="11">
    <location>
        <begin position="248"/>
        <end position="263"/>
    </location>
</feature>
<feature type="transmembrane region" description="Helical" evidence="11">
    <location>
        <begin position="392"/>
        <end position="412"/>
    </location>
</feature>
<dbReference type="PANTHER" id="PTHR43653">
    <property type="entry name" value="CYTOCHROME C ASSEMBLY PROTEIN-RELATED"/>
    <property type="match status" value="1"/>
</dbReference>
<dbReference type="GO" id="GO:0020037">
    <property type="term" value="F:heme binding"/>
    <property type="evidence" value="ECO:0007669"/>
    <property type="project" value="InterPro"/>
</dbReference>
<comment type="similarity">
    <text evidence="2">Belongs to the CcmF/CycK/Ccl1/NrfE/CcsA family.</text>
</comment>
<keyword evidence="8 11" id="KW-0472">Membrane</keyword>
<feature type="transmembrane region" description="Helical" evidence="11">
    <location>
        <begin position="208"/>
        <end position="228"/>
    </location>
</feature>
<dbReference type="Proteomes" id="UP001163687">
    <property type="component" value="Chromosome"/>
</dbReference>
<evidence type="ECO:0000256" key="6">
    <source>
        <dbReference type="ARBA" id="ARBA00022748"/>
    </source>
</evidence>
<dbReference type="InterPro" id="IPR032523">
    <property type="entry name" value="CcmF_C"/>
</dbReference>
<dbReference type="GO" id="GO:0017004">
    <property type="term" value="P:cytochrome complex assembly"/>
    <property type="evidence" value="ECO:0007669"/>
    <property type="project" value="UniProtKB-KW"/>
</dbReference>
<dbReference type="AlphaFoldDB" id="A0AA35CL52"/>
<dbReference type="PRINTS" id="PR01411">
    <property type="entry name" value="CCMFBIOGNSIS"/>
</dbReference>
<evidence type="ECO:0000259" key="12">
    <source>
        <dbReference type="Pfam" id="PF01578"/>
    </source>
</evidence>
<evidence type="ECO:0000256" key="2">
    <source>
        <dbReference type="ARBA" id="ARBA00009186"/>
    </source>
</evidence>
<feature type="transmembrane region" description="Helical" evidence="11">
    <location>
        <begin position="122"/>
        <end position="142"/>
    </location>
</feature>
<keyword evidence="6" id="KW-0201">Cytochrome c-type biogenesis</keyword>
<feature type="transmembrane region" description="Helical" evidence="11">
    <location>
        <begin position="81"/>
        <end position="110"/>
    </location>
</feature>
<comment type="function">
    <text evidence="9">Required for the biogenesis of c-type cytochromes. Possible subunit of a heme lyase.</text>
</comment>
<dbReference type="Pfam" id="PF16327">
    <property type="entry name" value="CcmF_C"/>
    <property type="match status" value="1"/>
</dbReference>
<evidence type="ECO:0000256" key="10">
    <source>
        <dbReference type="SAM" id="MobiDB-lite"/>
    </source>
</evidence>
<dbReference type="GO" id="GO:0005886">
    <property type="term" value="C:plasma membrane"/>
    <property type="evidence" value="ECO:0007669"/>
    <property type="project" value="UniProtKB-SubCell"/>
</dbReference>
<evidence type="ECO:0000256" key="4">
    <source>
        <dbReference type="ARBA" id="ARBA00022519"/>
    </source>
</evidence>
<evidence type="ECO:0000256" key="1">
    <source>
        <dbReference type="ARBA" id="ARBA00004429"/>
    </source>
</evidence>
<name>A0AA35CL52_9FIRM</name>
<dbReference type="GO" id="GO:0015232">
    <property type="term" value="F:heme transmembrane transporter activity"/>
    <property type="evidence" value="ECO:0007669"/>
    <property type="project" value="InterPro"/>
</dbReference>
<keyword evidence="4" id="KW-0997">Cell inner membrane</keyword>
<proteinExistence type="inferred from homology"/>
<feature type="domain" description="Cytochrome c assembly protein" evidence="12">
    <location>
        <begin position="88"/>
        <end position="294"/>
    </location>
</feature>
<protein>
    <submittedName>
        <fullName evidence="14">Cytochrome c biogenesis protein CcmF</fullName>
    </submittedName>
</protein>
<feature type="transmembrane region" description="Helical" evidence="11">
    <location>
        <begin position="449"/>
        <end position="467"/>
    </location>
</feature>
<evidence type="ECO:0000259" key="13">
    <source>
        <dbReference type="Pfam" id="PF16327"/>
    </source>
</evidence>
<dbReference type="PANTHER" id="PTHR43653:SF1">
    <property type="entry name" value="CYTOCHROME C-TYPE BIOGENESIS PROTEIN CCMF"/>
    <property type="match status" value="1"/>
</dbReference>
<reference evidence="14" key="1">
    <citation type="submission" date="2022-03" db="EMBL/GenBank/DDBJ databases">
        <title>Complete genome sequence of Caldinitratiruptor microaerophilus.</title>
        <authorList>
            <person name="Mukaiyama R."/>
            <person name="Nishiyama T."/>
            <person name="Ueda K."/>
        </authorList>
    </citation>
    <scope>NUCLEOTIDE SEQUENCE</scope>
    <source>
        <strain evidence="14">JCM 16183</strain>
    </source>
</reference>
<gene>
    <name evidence="14" type="ORF">caldi_22220</name>
</gene>
<dbReference type="InterPro" id="IPR002541">
    <property type="entry name" value="Cyt_c_assembly"/>
</dbReference>
<dbReference type="KEGG" id="cmic:caldi_22220"/>
<feature type="compositionally biased region" description="Low complexity" evidence="10">
    <location>
        <begin position="653"/>
        <end position="677"/>
    </location>
</feature>
<feature type="transmembrane region" description="Helical" evidence="11">
    <location>
        <begin position="6"/>
        <end position="28"/>
    </location>
</feature>
<feature type="transmembrane region" description="Helical" evidence="11">
    <location>
        <begin position="308"/>
        <end position="328"/>
    </location>
</feature>
<feature type="transmembrane region" description="Helical" evidence="11">
    <location>
        <begin position="173"/>
        <end position="196"/>
    </location>
</feature>
<feature type="transmembrane region" description="Helical" evidence="11">
    <location>
        <begin position="275"/>
        <end position="296"/>
    </location>
</feature>
<dbReference type="PRINTS" id="PR01410">
    <property type="entry name" value="CCBIOGENESIS"/>
</dbReference>
<dbReference type="Pfam" id="PF01578">
    <property type="entry name" value="Cytochrom_C_asm"/>
    <property type="match status" value="1"/>
</dbReference>
<evidence type="ECO:0000313" key="14">
    <source>
        <dbReference type="EMBL" id="BDG61132.1"/>
    </source>
</evidence>
<feature type="transmembrane region" description="Helical" evidence="11">
    <location>
        <begin position="40"/>
        <end position="61"/>
    </location>
</feature>
<feature type="transmembrane region" description="Helical" evidence="11">
    <location>
        <begin position="424"/>
        <end position="443"/>
    </location>
</feature>
<feature type="transmembrane region" description="Helical" evidence="11">
    <location>
        <begin position="620"/>
        <end position="641"/>
    </location>
</feature>
<keyword evidence="5 11" id="KW-0812">Transmembrane</keyword>
<dbReference type="InterPro" id="IPR003568">
    <property type="entry name" value="Cyt_c_biogenesis_CcmF"/>
</dbReference>
<evidence type="ECO:0000313" key="15">
    <source>
        <dbReference type="Proteomes" id="UP001163687"/>
    </source>
</evidence>
<comment type="subcellular location">
    <subcellularLocation>
        <location evidence="1">Cell inner membrane</location>
        <topology evidence="1">Multi-pass membrane protein</topology>
    </subcellularLocation>
</comment>
<feature type="region of interest" description="Disordered" evidence="10">
    <location>
        <begin position="648"/>
        <end position="677"/>
    </location>
</feature>
<evidence type="ECO:0000256" key="8">
    <source>
        <dbReference type="ARBA" id="ARBA00023136"/>
    </source>
</evidence>
<sequence>MGTLGRLALAGALVAAVFGIAAFVLGAVRRDGRWVEVGRRALYGVALLTTVASAALLFLLVTSDFRYEYVANYTTRDLDLLYKIGAFWGGNAGSLLLWVWVLSLLSAAAVSTRHPGAGRLQPWVGTFLLVTAVFFLTLVNFVSPPFRLLPEPAAEGRGLNPLLQNPGMMLHPIYTYLGYVGFSVPYAYAMAALITGDTGDVWLRVTRRWTLLAWLFLSMGILYGGQWAYVELGWGGYWAWDPVENSSLMPWLTGTAFLHTAVVQEQRGMLKGWNVVLIVITFLLTIFGTFLTRSGVVVSVHAFANGPLGAFFLGFIGIMAVVSVYLLIDRSRVYASPHGIESLLSREASFLLNNLLLLGITFATLWGTLLPVTSELVTGMKVGVGPPFFNQVNVPLGLALVLLMGLGPLLPWRRAQMENLAHSYLYPVAFATLAAAVLLLAGVTRTAPLVGFTVAAFAAAAHVQEFIRGVQARCQVTGERIPVALVRLISRNRRRYGGYLVHLAIVVMVTGFIGSSAYSQEATVTLRPGEPFAMGRYVLTHRGVWAAREDDHVEVFARLGVSKDGRDIGVLRPEKQLFRYNEQPTTEVAVLGGLAEDLYVVLGGWDDTGAASYKIYINPLVAWVWIGQYLLLAGTLVALWPEPERVTSGRRVGTPGTLPAPAEAGPTTAPVTGLTGR</sequence>
<evidence type="ECO:0000256" key="7">
    <source>
        <dbReference type="ARBA" id="ARBA00022989"/>
    </source>
</evidence>
<evidence type="ECO:0000256" key="5">
    <source>
        <dbReference type="ARBA" id="ARBA00022692"/>
    </source>
</evidence>
<dbReference type="RefSeq" id="WP_264841809.1">
    <property type="nucleotide sequence ID" value="NZ_AP025628.1"/>
</dbReference>
<dbReference type="InterPro" id="IPR003567">
    <property type="entry name" value="Cyt_c_biogenesis"/>
</dbReference>
<keyword evidence="7 11" id="KW-1133">Transmembrane helix</keyword>
<dbReference type="EMBL" id="AP025628">
    <property type="protein sequence ID" value="BDG61132.1"/>
    <property type="molecule type" value="Genomic_DNA"/>
</dbReference>
<evidence type="ECO:0000256" key="3">
    <source>
        <dbReference type="ARBA" id="ARBA00022475"/>
    </source>
</evidence>
<keyword evidence="15" id="KW-1185">Reference proteome</keyword>